<organism evidence="11 12">
    <name type="scientific">Dunaliella salina</name>
    <name type="common">Green alga</name>
    <name type="synonym">Protococcus salinus</name>
    <dbReference type="NCBI Taxonomy" id="3046"/>
    <lineage>
        <taxon>Eukaryota</taxon>
        <taxon>Viridiplantae</taxon>
        <taxon>Chlorophyta</taxon>
        <taxon>core chlorophytes</taxon>
        <taxon>Chlorophyceae</taxon>
        <taxon>CS clade</taxon>
        <taxon>Chlamydomonadales</taxon>
        <taxon>Dunaliellaceae</taxon>
        <taxon>Dunaliella</taxon>
    </lineage>
</organism>
<dbReference type="EMBL" id="MU069463">
    <property type="protein sequence ID" value="KAF5842354.1"/>
    <property type="molecule type" value="Genomic_DNA"/>
</dbReference>
<protein>
    <recommendedName>
        <fullName evidence="3">dTMP kinase</fullName>
        <ecNumber evidence="3">2.7.4.9</ecNumber>
    </recommendedName>
</protein>
<dbReference type="SUPFAM" id="SSF52540">
    <property type="entry name" value="P-loop containing nucleoside triphosphate hydrolases"/>
    <property type="match status" value="1"/>
</dbReference>
<dbReference type="InterPro" id="IPR039430">
    <property type="entry name" value="Thymidylate_kin-like_dom"/>
</dbReference>
<dbReference type="InterPro" id="IPR018094">
    <property type="entry name" value="Thymidylate_kinase"/>
</dbReference>
<dbReference type="NCBIfam" id="TIGR00041">
    <property type="entry name" value="DTMP_kinase"/>
    <property type="match status" value="1"/>
</dbReference>
<dbReference type="Gene3D" id="3.40.50.300">
    <property type="entry name" value="P-loop containing nucleotide triphosphate hydrolases"/>
    <property type="match status" value="1"/>
</dbReference>
<sequence>MGDAMAALQAMAKATSSTEQTPPRGAFIVFEGVDRCGKTTQCNKLMEHLKAKDLSAELWRFPDRSTESGKRINAYLAKEVEMSDEEVHLLFAQNRWEKRQTLLDKLAAGTTLVVDRYAYSGIAYSSAKGKDTMSLEWCKAPDQTLPAPDLVLYLEVSAEAAKARGGFGGERYETADFQEKVAEMFEQQKNAVWVSLDADDSPDEVHDRVKAEVDRTLTTLKDFTWLPVLRLNGQLESDFPAAQERAGAKRRKTEGPQDGQTA</sequence>
<dbReference type="CDD" id="cd01672">
    <property type="entry name" value="TMPK"/>
    <property type="match status" value="1"/>
</dbReference>
<keyword evidence="8" id="KW-0067">ATP-binding</keyword>
<dbReference type="PANTHER" id="PTHR10344">
    <property type="entry name" value="THYMIDYLATE KINASE"/>
    <property type="match status" value="1"/>
</dbReference>
<evidence type="ECO:0000313" key="11">
    <source>
        <dbReference type="EMBL" id="KAF5842354.1"/>
    </source>
</evidence>
<comment type="pathway">
    <text evidence="1">Pyrimidine metabolism; dTTP biosynthesis.</text>
</comment>
<dbReference type="HAMAP" id="MF_00165">
    <property type="entry name" value="Thymidylate_kinase"/>
    <property type="match status" value="1"/>
</dbReference>
<evidence type="ECO:0000259" key="10">
    <source>
        <dbReference type="Pfam" id="PF02223"/>
    </source>
</evidence>
<evidence type="ECO:0000256" key="4">
    <source>
        <dbReference type="ARBA" id="ARBA00022679"/>
    </source>
</evidence>
<evidence type="ECO:0000256" key="6">
    <source>
        <dbReference type="ARBA" id="ARBA00022741"/>
    </source>
</evidence>
<keyword evidence="7 11" id="KW-0418">Kinase</keyword>
<evidence type="ECO:0000256" key="1">
    <source>
        <dbReference type="ARBA" id="ARBA00004992"/>
    </source>
</evidence>
<accession>A0ABQ7H667</accession>
<keyword evidence="12" id="KW-1185">Reference proteome</keyword>
<name>A0ABQ7H667_DUNSA</name>
<dbReference type="PANTHER" id="PTHR10344:SF1">
    <property type="entry name" value="THYMIDYLATE KINASE"/>
    <property type="match status" value="1"/>
</dbReference>
<reference evidence="11" key="1">
    <citation type="submission" date="2017-08" db="EMBL/GenBank/DDBJ databases">
        <authorList>
            <person name="Polle J.E."/>
            <person name="Barry K."/>
            <person name="Cushman J."/>
            <person name="Schmutz J."/>
            <person name="Tran D."/>
            <person name="Hathwaick L.T."/>
            <person name="Yim W.C."/>
            <person name="Jenkins J."/>
            <person name="Mckie-Krisberg Z.M."/>
            <person name="Prochnik S."/>
            <person name="Lindquist E."/>
            <person name="Dockter R.B."/>
            <person name="Adam C."/>
            <person name="Molina H."/>
            <person name="Bunkerborg J."/>
            <person name="Jin E."/>
            <person name="Buchheim M."/>
            <person name="Magnuson J."/>
        </authorList>
    </citation>
    <scope>NUCLEOTIDE SEQUENCE</scope>
    <source>
        <strain evidence="11">CCAP 19/18</strain>
    </source>
</reference>
<feature type="region of interest" description="Disordered" evidence="9">
    <location>
        <begin position="237"/>
        <end position="262"/>
    </location>
</feature>
<proteinExistence type="inferred from homology"/>
<evidence type="ECO:0000256" key="9">
    <source>
        <dbReference type="SAM" id="MobiDB-lite"/>
    </source>
</evidence>
<dbReference type="GO" id="GO:0016301">
    <property type="term" value="F:kinase activity"/>
    <property type="evidence" value="ECO:0007669"/>
    <property type="project" value="UniProtKB-KW"/>
</dbReference>
<comment type="caution">
    <text evidence="11">The sequence shown here is derived from an EMBL/GenBank/DDBJ whole genome shotgun (WGS) entry which is preliminary data.</text>
</comment>
<dbReference type="InterPro" id="IPR027417">
    <property type="entry name" value="P-loop_NTPase"/>
</dbReference>
<keyword evidence="5" id="KW-0545">Nucleotide biosynthesis</keyword>
<feature type="domain" description="Thymidylate kinase-like" evidence="10">
    <location>
        <begin position="30"/>
        <end position="208"/>
    </location>
</feature>
<evidence type="ECO:0000256" key="2">
    <source>
        <dbReference type="ARBA" id="ARBA00009776"/>
    </source>
</evidence>
<dbReference type="InterPro" id="IPR018095">
    <property type="entry name" value="Thymidylate_kin_CS"/>
</dbReference>
<gene>
    <name evidence="11" type="ORF">DUNSADRAFT_7668</name>
</gene>
<keyword evidence="4" id="KW-0808">Transferase</keyword>
<evidence type="ECO:0000256" key="7">
    <source>
        <dbReference type="ARBA" id="ARBA00022777"/>
    </source>
</evidence>
<dbReference type="Proteomes" id="UP000815325">
    <property type="component" value="Unassembled WGS sequence"/>
</dbReference>
<evidence type="ECO:0000256" key="5">
    <source>
        <dbReference type="ARBA" id="ARBA00022727"/>
    </source>
</evidence>
<dbReference type="EC" id="2.7.4.9" evidence="3"/>
<dbReference type="Pfam" id="PF02223">
    <property type="entry name" value="Thymidylate_kin"/>
    <property type="match status" value="1"/>
</dbReference>
<evidence type="ECO:0000256" key="8">
    <source>
        <dbReference type="ARBA" id="ARBA00022840"/>
    </source>
</evidence>
<comment type="similarity">
    <text evidence="2">Belongs to the thymidylate kinase family.</text>
</comment>
<dbReference type="PROSITE" id="PS01331">
    <property type="entry name" value="THYMIDYLATE_KINASE"/>
    <property type="match status" value="1"/>
</dbReference>
<evidence type="ECO:0000256" key="3">
    <source>
        <dbReference type="ARBA" id="ARBA00012980"/>
    </source>
</evidence>
<keyword evidence="6" id="KW-0547">Nucleotide-binding</keyword>
<evidence type="ECO:0000313" key="12">
    <source>
        <dbReference type="Proteomes" id="UP000815325"/>
    </source>
</evidence>